<dbReference type="STRING" id="3088.A0A383VP55"/>
<dbReference type="InterPro" id="IPR013083">
    <property type="entry name" value="Znf_RING/FYVE/PHD"/>
</dbReference>
<keyword evidence="10" id="KW-1185">Reference proteome</keyword>
<gene>
    <name evidence="9" type="ORF">BQ4739_LOCUS7377</name>
</gene>
<feature type="domain" description="FCP1 homology" evidence="7">
    <location>
        <begin position="448"/>
        <end position="615"/>
    </location>
</feature>
<dbReference type="CDD" id="cd14447">
    <property type="entry name" value="SPX"/>
    <property type="match status" value="1"/>
</dbReference>
<dbReference type="Gene3D" id="3.40.50.1000">
    <property type="entry name" value="HAD superfamily/HAD-like"/>
    <property type="match status" value="2"/>
</dbReference>
<evidence type="ECO:0000313" key="9">
    <source>
        <dbReference type="EMBL" id="SZX66951.1"/>
    </source>
</evidence>
<dbReference type="PROSITE" id="PS51382">
    <property type="entry name" value="SPX"/>
    <property type="match status" value="1"/>
</dbReference>
<feature type="domain" description="SPX" evidence="8">
    <location>
        <begin position="1"/>
        <end position="126"/>
    </location>
</feature>
<dbReference type="Gene3D" id="3.30.40.10">
    <property type="entry name" value="Zinc/RING finger domain, C3HC4 (zinc finger)"/>
    <property type="match status" value="1"/>
</dbReference>
<dbReference type="InterPro" id="IPR023214">
    <property type="entry name" value="HAD_sf"/>
</dbReference>
<dbReference type="PROSITE" id="PS50969">
    <property type="entry name" value="FCP1"/>
    <property type="match status" value="1"/>
</dbReference>
<feature type="region of interest" description="Disordered" evidence="5">
    <location>
        <begin position="372"/>
        <end position="400"/>
    </location>
</feature>
<feature type="region of interest" description="Disordered" evidence="5">
    <location>
        <begin position="261"/>
        <end position="308"/>
    </location>
</feature>
<dbReference type="InterPro" id="IPR036412">
    <property type="entry name" value="HAD-like_sf"/>
</dbReference>
<evidence type="ECO:0000259" key="8">
    <source>
        <dbReference type="PROSITE" id="PS51382"/>
    </source>
</evidence>
<evidence type="ECO:0000256" key="4">
    <source>
        <dbReference type="PROSITE-ProRule" id="PRU00175"/>
    </source>
</evidence>
<evidence type="ECO:0000256" key="5">
    <source>
        <dbReference type="SAM" id="MobiDB-lite"/>
    </source>
</evidence>
<dbReference type="InterPro" id="IPR050365">
    <property type="entry name" value="TIM50"/>
</dbReference>
<dbReference type="InterPro" id="IPR004331">
    <property type="entry name" value="SPX_dom"/>
</dbReference>
<proteinExistence type="predicted"/>
<evidence type="ECO:0008006" key="11">
    <source>
        <dbReference type="Google" id="ProtNLM"/>
    </source>
</evidence>
<dbReference type="SUPFAM" id="SSF57850">
    <property type="entry name" value="RING/U-box"/>
    <property type="match status" value="1"/>
</dbReference>
<dbReference type="GO" id="GO:0016791">
    <property type="term" value="F:phosphatase activity"/>
    <property type="evidence" value="ECO:0007669"/>
    <property type="project" value="InterPro"/>
</dbReference>
<dbReference type="PANTHER" id="PTHR12210">
    <property type="entry name" value="DULLARD PROTEIN PHOSPHATASE"/>
    <property type="match status" value="1"/>
</dbReference>
<keyword evidence="3" id="KW-0862">Zinc</keyword>
<feature type="domain" description="RING-type" evidence="6">
    <location>
        <begin position="211"/>
        <end position="235"/>
    </location>
</feature>
<evidence type="ECO:0000259" key="6">
    <source>
        <dbReference type="PROSITE" id="PS50089"/>
    </source>
</evidence>
<evidence type="ECO:0000256" key="3">
    <source>
        <dbReference type="ARBA" id="ARBA00022833"/>
    </source>
</evidence>
<dbReference type="SMART" id="SM00577">
    <property type="entry name" value="CPDc"/>
    <property type="match status" value="1"/>
</dbReference>
<name>A0A383VP55_TETOB</name>
<evidence type="ECO:0000256" key="1">
    <source>
        <dbReference type="ARBA" id="ARBA00022723"/>
    </source>
</evidence>
<keyword evidence="2 4" id="KW-0863">Zinc-finger</keyword>
<dbReference type="InterPro" id="IPR004274">
    <property type="entry name" value="FCP1_dom"/>
</dbReference>
<dbReference type="Pfam" id="PF03031">
    <property type="entry name" value="NIF"/>
    <property type="match status" value="1"/>
</dbReference>
<dbReference type="Pfam" id="PF15227">
    <property type="entry name" value="zf-C3HC4_4"/>
    <property type="match status" value="1"/>
</dbReference>
<accession>A0A383VP55</accession>
<dbReference type="PROSITE" id="PS50089">
    <property type="entry name" value="ZF_RING_2"/>
    <property type="match status" value="1"/>
</dbReference>
<evidence type="ECO:0000259" key="7">
    <source>
        <dbReference type="PROSITE" id="PS50969"/>
    </source>
</evidence>
<dbReference type="SMART" id="SM00184">
    <property type="entry name" value="RING"/>
    <property type="match status" value="1"/>
</dbReference>
<organism evidence="9 10">
    <name type="scientific">Tetradesmus obliquus</name>
    <name type="common">Green alga</name>
    <name type="synonym">Acutodesmus obliquus</name>
    <dbReference type="NCBI Taxonomy" id="3088"/>
    <lineage>
        <taxon>Eukaryota</taxon>
        <taxon>Viridiplantae</taxon>
        <taxon>Chlorophyta</taxon>
        <taxon>core chlorophytes</taxon>
        <taxon>Chlorophyceae</taxon>
        <taxon>CS clade</taxon>
        <taxon>Sphaeropleales</taxon>
        <taxon>Scenedesmaceae</taxon>
        <taxon>Tetradesmus</taxon>
    </lineage>
</organism>
<dbReference type="SUPFAM" id="SSF56784">
    <property type="entry name" value="HAD-like"/>
    <property type="match status" value="2"/>
</dbReference>
<dbReference type="GO" id="GO:0008270">
    <property type="term" value="F:zinc ion binding"/>
    <property type="evidence" value="ECO:0007669"/>
    <property type="project" value="UniProtKB-KW"/>
</dbReference>
<dbReference type="PROSITE" id="PS00518">
    <property type="entry name" value="ZF_RING_1"/>
    <property type="match status" value="1"/>
</dbReference>
<feature type="compositionally biased region" description="Low complexity" evidence="5">
    <location>
        <begin position="377"/>
        <end position="400"/>
    </location>
</feature>
<dbReference type="CDD" id="cd07521">
    <property type="entry name" value="HAD_FCP1-like"/>
    <property type="match status" value="1"/>
</dbReference>
<dbReference type="InterPro" id="IPR001841">
    <property type="entry name" value="Znf_RING"/>
</dbReference>
<dbReference type="Proteomes" id="UP000256970">
    <property type="component" value="Unassembled WGS sequence"/>
</dbReference>
<dbReference type="InterPro" id="IPR017907">
    <property type="entry name" value="Znf_RING_CS"/>
</dbReference>
<dbReference type="NCBIfam" id="TIGR02251">
    <property type="entry name" value="HIF-SF_euk"/>
    <property type="match status" value="1"/>
</dbReference>
<dbReference type="EMBL" id="FNXT01000767">
    <property type="protein sequence ID" value="SZX66951.1"/>
    <property type="molecule type" value="Genomic_DNA"/>
</dbReference>
<reference evidence="9 10" key="1">
    <citation type="submission" date="2016-10" db="EMBL/GenBank/DDBJ databases">
        <authorList>
            <person name="Cai Z."/>
        </authorList>
    </citation>
    <scope>NUCLEOTIDE SEQUENCE [LARGE SCALE GENOMIC DNA]</scope>
</reference>
<dbReference type="Pfam" id="PF06888">
    <property type="entry name" value="Put_Phosphatase"/>
    <property type="match status" value="2"/>
</dbReference>
<evidence type="ECO:0000313" key="10">
    <source>
        <dbReference type="Proteomes" id="UP000256970"/>
    </source>
</evidence>
<sequence length="984" mass="103761">MKFGKRLAAEAARCWPEACLDYKAIKRALKHDLATGDATATTFLQQLHSELNKVSRFYVEKAEALDATLSQHTSSAAVLSSEQLSALRDEIRQLIKFVALNYLAVVKAIKKRNRHCKVTFGAAATGPALHPLDLLKQEVFFTSPRLAALSTHAELMAAAAAAATGPAAAVPGAGQAVPPRNISPGHAVAAAAAAAAAGSTGGAVEVDDYQCPICLDVLRSPVVLNCAHRFCWGCLVAHCASITGPSHHSHEHAAAAEAAATAAAGAQQPGHVHGSSCSHQQQQQPSSSDAAASKDGASSSSSNSSSSSKEGLVVLEKLVSADANSSSSGCCDYYNCPVCRQPQVLNIDNLTVDPHLSRFVDELRLRLRTTAPGSTTSSVASELASPGSSSSTSSASATPATLSRSSSVATVAAAAAAAEQAQLEACLLAGEELEEPDCKYLLPRPLPHHAGRLTVLLDLDGTLVSSFTPRRAPRLPPAMKSHLVGVGSSLNPGGVFVVERPGLTEFLAQLAGMSEVVVFTAGLEEYAAPIIDAIDPDNKFIAGRLYRPACTRTAHHQCIKDLHLLGRPLSRTVLVDDTPLAFLHQPANGVPVLGFRGDPDDRLLMEAVLPLLQTLAGAPDVRTVLERRFDMMNWFKRHGYPNSLWEQQHAATPAAVPAKAAAAATSAPAAVQPADAQVLVEDSMVVDDKHKERCLLVFDFDKTLTDWDAGERLVSELAPELLPWLSGLQQPTNFVPITNEVLQEMARRGVSRDKLLTQLQLLGSELPPASVKMLRWAAQQGLPVRVLSDCNQVFINHILSGAKLGGVFKDAQSKFEVITNAAAFERIAAAQAADAGIGLGVFGRRKASTAAAAAPSYRLVIQPRHPESSAPHNCPMCPENLCKGAELRRLRFGASSSQHGGQQLCSGSYGRIVYAGDGANDICPALSLGPNDVVLARAGDALAAYAAAAAQDSTMQQFAAPVFVWHTHEELAQLVREHSQAASS</sequence>
<evidence type="ECO:0000256" key="2">
    <source>
        <dbReference type="ARBA" id="ARBA00022771"/>
    </source>
</evidence>
<protein>
    <recommendedName>
        <fullName evidence="11">RING-type domain-containing protein</fullName>
    </recommendedName>
</protein>
<dbReference type="InterPro" id="IPR016965">
    <property type="entry name" value="Pase_PHOSPHO-typ"/>
</dbReference>
<keyword evidence="1" id="KW-0479">Metal-binding</keyword>
<dbReference type="AlphaFoldDB" id="A0A383VP55"/>
<dbReference type="InterPro" id="IPR011948">
    <property type="entry name" value="Dullard_phosphatase"/>
</dbReference>